<evidence type="ECO:0000256" key="2">
    <source>
        <dbReference type="ARBA" id="ARBA00022448"/>
    </source>
</evidence>
<evidence type="ECO:0000256" key="5">
    <source>
        <dbReference type="ARBA" id="ARBA00022692"/>
    </source>
</evidence>
<gene>
    <name evidence="10" type="ORF">BDD14_4497</name>
</gene>
<keyword evidence="11" id="KW-1185">Reference proteome</keyword>
<feature type="transmembrane region" description="Helical" evidence="9">
    <location>
        <begin position="254"/>
        <end position="274"/>
    </location>
</feature>
<dbReference type="GO" id="GO:0016020">
    <property type="term" value="C:membrane"/>
    <property type="evidence" value="ECO:0007669"/>
    <property type="project" value="InterPro"/>
</dbReference>
<keyword evidence="5 9" id="KW-0812">Transmembrane</keyword>
<evidence type="ECO:0000256" key="9">
    <source>
        <dbReference type="SAM" id="Phobius"/>
    </source>
</evidence>
<protein>
    <submittedName>
        <fullName evidence="10">2-keto-3-deoxygluconate permease</fullName>
    </submittedName>
</protein>
<proteinExistence type="inferred from homology"/>
<feature type="transmembrane region" description="Helical" evidence="9">
    <location>
        <begin position="194"/>
        <end position="212"/>
    </location>
</feature>
<feature type="transmembrane region" description="Helical" evidence="9">
    <location>
        <begin position="218"/>
        <end position="242"/>
    </location>
</feature>
<evidence type="ECO:0000256" key="8">
    <source>
        <dbReference type="ARBA" id="ARBA00023136"/>
    </source>
</evidence>
<evidence type="ECO:0000256" key="1">
    <source>
        <dbReference type="ARBA" id="ARBA00006430"/>
    </source>
</evidence>
<keyword evidence="3" id="KW-1003">Cell membrane</keyword>
<evidence type="ECO:0000256" key="6">
    <source>
        <dbReference type="ARBA" id="ARBA00022847"/>
    </source>
</evidence>
<comment type="caution">
    <text evidence="10">The sequence shown here is derived from an EMBL/GenBank/DDBJ whole genome shotgun (WGS) entry which is preliminary data.</text>
</comment>
<feature type="transmembrane region" description="Helical" evidence="9">
    <location>
        <begin position="39"/>
        <end position="64"/>
    </location>
</feature>
<dbReference type="OrthoDB" id="2833at2"/>
<dbReference type="Pfam" id="PF03812">
    <property type="entry name" value="KdgT"/>
    <property type="match status" value="1"/>
</dbReference>
<feature type="transmembrane region" description="Helical" evidence="9">
    <location>
        <begin position="286"/>
        <end position="309"/>
    </location>
</feature>
<accession>A0A4Q7YYR3</accession>
<dbReference type="EMBL" id="SHKW01000001">
    <property type="protein sequence ID" value="RZU42898.1"/>
    <property type="molecule type" value="Genomic_DNA"/>
</dbReference>
<dbReference type="InterPro" id="IPR004684">
    <property type="entry name" value="2keto-3dGluconate_permease"/>
</dbReference>
<sequence length="327" mass="33461">MRIKAAVERVPGGLMTVPLGCGAFLATVAPHMGEFFGSFTGALFTGALPILAVFYVCMGATISVDSLPMVLRRGGALMATKIGLGVLCGVVLGHFLGAQPVRSGWFAGLSTLAVVAAINDTNGGLYMALMKRYGTVEDAAAYSVMALESGPFITMVTLGVAGLSAFPWQTMLGAVLPLCGGMLLGNLDSELRTFLGGAAPVLIPFFAFALGASLDLHLLWRAGLLGLFLGLATLLTSAVVMVGVDKLIGGNGTAGIAAATTAGNAAAVPMLVAAANSRYAEAAKSATVLVASSVIVTSLLAPLLTAWWYRLANRECRIRQVKSGHPG</sequence>
<reference evidence="10 11" key="1">
    <citation type="submission" date="2019-02" db="EMBL/GenBank/DDBJ databases">
        <title>Genomic Encyclopedia of Archaeal and Bacterial Type Strains, Phase II (KMG-II): from individual species to whole genera.</title>
        <authorList>
            <person name="Goeker M."/>
        </authorList>
    </citation>
    <scope>NUCLEOTIDE SEQUENCE [LARGE SCALE GENOMIC DNA]</scope>
    <source>
        <strain evidence="10 11">DSM 18101</strain>
    </source>
</reference>
<dbReference type="Proteomes" id="UP000292958">
    <property type="component" value="Unassembled WGS sequence"/>
</dbReference>
<comment type="similarity">
    <text evidence="1">Belongs to the KdgT transporter family.</text>
</comment>
<feature type="transmembrane region" description="Helical" evidence="9">
    <location>
        <begin position="139"/>
        <end position="160"/>
    </location>
</feature>
<organism evidence="10 11">
    <name type="scientific">Edaphobacter modestus</name>
    <dbReference type="NCBI Taxonomy" id="388466"/>
    <lineage>
        <taxon>Bacteria</taxon>
        <taxon>Pseudomonadati</taxon>
        <taxon>Acidobacteriota</taxon>
        <taxon>Terriglobia</taxon>
        <taxon>Terriglobales</taxon>
        <taxon>Acidobacteriaceae</taxon>
        <taxon>Edaphobacter</taxon>
    </lineage>
</organism>
<keyword evidence="2" id="KW-0813">Transport</keyword>
<keyword evidence="6" id="KW-0769">Symport</keyword>
<evidence type="ECO:0000256" key="4">
    <source>
        <dbReference type="ARBA" id="ARBA00022597"/>
    </source>
</evidence>
<evidence type="ECO:0000256" key="7">
    <source>
        <dbReference type="ARBA" id="ARBA00022989"/>
    </source>
</evidence>
<feature type="transmembrane region" description="Helical" evidence="9">
    <location>
        <begin position="166"/>
        <end position="187"/>
    </location>
</feature>
<evidence type="ECO:0000313" key="11">
    <source>
        <dbReference type="Proteomes" id="UP000292958"/>
    </source>
</evidence>
<keyword evidence="4" id="KW-0762">Sugar transport</keyword>
<feature type="transmembrane region" description="Helical" evidence="9">
    <location>
        <begin position="104"/>
        <end position="127"/>
    </location>
</feature>
<feature type="transmembrane region" description="Helical" evidence="9">
    <location>
        <begin position="76"/>
        <end position="98"/>
    </location>
</feature>
<dbReference type="RefSeq" id="WP_130421048.1">
    <property type="nucleotide sequence ID" value="NZ_SHKW01000001.1"/>
</dbReference>
<dbReference type="GO" id="GO:0015649">
    <property type="term" value="F:2-keto-3-deoxygluconate:proton symporter activity"/>
    <property type="evidence" value="ECO:0007669"/>
    <property type="project" value="InterPro"/>
</dbReference>
<keyword evidence="7 9" id="KW-1133">Transmembrane helix</keyword>
<evidence type="ECO:0000313" key="10">
    <source>
        <dbReference type="EMBL" id="RZU42898.1"/>
    </source>
</evidence>
<keyword evidence="8 9" id="KW-0472">Membrane</keyword>
<evidence type="ECO:0000256" key="3">
    <source>
        <dbReference type="ARBA" id="ARBA00022475"/>
    </source>
</evidence>
<dbReference type="AlphaFoldDB" id="A0A4Q7YYR3"/>
<feature type="transmembrane region" description="Helical" evidence="9">
    <location>
        <begin position="12"/>
        <end position="33"/>
    </location>
</feature>
<name>A0A4Q7YYR3_9BACT</name>